<dbReference type="InterPro" id="IPR000849">
    <property type="entry name" value="Sugar_P_transporter"/>
</dbReference>
<dbReference type="GO" id="GO:0005886">
    <property type="term" value="C:plasma membrane"/>
    <property type="evidence" value="ECO:0007669"/>
    <property type="project" value="TreeGrafter"/>
</dbReference>
<dbReference type="Proteomes" id="UP000078486">
    <property type="component" value="Unassembled WGS sequence"/>
</dbReference>
<keyword evidence="2 5" id="KW-0812">Transmembrane</keyword>
<dbReference type="SUPFAM" id="SSF103473">
    <property type="entry name" value="MFS general substrate transporter"/>
    <property type="match status" value="1"/>
</dbReference>
<dbReference type="OrthoDB" id="9773404at2"/>
<keyword evidence="8" id="KW-1185">Reference proteome</keyword>
<feature type="transmembrane region" description="Helical" evidence="5">
    <location>
        <begin position="359"/>
        <end position="382"/>
    </location>
</feature>
<dbReference type="STRING" id="1184151.AW736_10650"/>
<dbReference type="InterPro" id="IPR051337">
    <property type="entry name" value="OPA_Antiporter"/>
</dbReference>
<organism evidence="7 8">
    <name type="scientific">Termitidicoccus mucosus</name>
    <dbReference type="NCBI Taxonomy" id="1184151"/>
    <lineage>
        <taxon>Bacteria</taxon>
        <taxon>Pseudomonadati</taxon>
        <taxon>Verrucomicrobiota</taxon>
        <taxon>Opitutia</taxon>
        <taxon>Opitutales</taxon>
        <taxon>Opitutaceae</taxon>
        <taxon>Termitidicoccus</taxon>
    </lineage>
</organism>
<dbReference type="RefSeq" id="WP_068771088.1">
    <property type="nucleotide sequence ID" value="NZ_CP109796.1"/>
</dbReference>
<dbReference type="Gene3D" id="1.20.1250.20">
    <property type="entry name" value="MFS general substrate transporter like domains"/>
    <property type="match status" value="2"/>
</dbReference>
<sequence length="419" mass="44466">MAPEKIAGSLKFWQRRVLVSTIAGYAVYYFVRKNLGIAMPAMEQELGIGKTQLGLFLTLHGVLYGVSKFANGFLGDRCNARVFMVAGLLASAGFNLLFGLNSAAVALGLFWLLNGWVQGMGFPPCARLLTHWFTPQKLVTRMAVWNISHTIGGGCAVVLCGYLVVMDWRLCFYVPAGIAAVCALYLWKTLPDTPSSVGLPEVGHASVKETAGAPGFATVLKKNVFGNKYIWMLALANFFVYTIRYAVLDWGPSLLTQAKGIALTHAGWMVAGFELSGLAGTLLAGWLADSFFGGRCIRVCVLYMALAAVATILFWRCAGDSMLLNTVLLGAIGFLIYGPQSLVGTAAANLATKHAAATAIGFTGLFGYASTVLSGWGLGALVSARGWDAGFAGLGAAAVLGTMLFAIAWPAKAHGYQEQ</sequence>
<evidence type="ECO:0000259" key="6">
    <source>
        <dbReference type="PROSITE" id="PS50850"/>
    </source>
</evidence>
<protein>
    <submittedName>
        <fullName evidence="7">MFS transporter</fullName>
    </submittedName>
</protein>
<evidence type="ECO:0000313" key="7">
    <source>
        <dbReference type="EMBL" id="OAM89780.1"/>
    </source>
</evidence>
<feature type="transmembrane region" description="Helical" evidence="5">
    <location>
        <begin position="12"/>
        <end position="31"/>
    </location>
</feature>
<dbReference type="PANTHER" id="PTHR43826:SF3">
    <property type="entry name" value="GLUCOSE-6-PHOSPHATE EXCHANGER SLC37A4"/>
    <property type="match status" value="1"/>
</dbReference>
<feature type="transmembrane region" description="Helical" evidence="5">
    <location>
        <begin position="143"/>
        <end position="165"/>
    </location>
</feature>
<feature type="transmembrane region" description="Helical" evidence="5">
    <location>
        <begin position="170"/>
        <end position="187"/>
    </location>
</feature>
<gene>
    <name evidence="7" type="ORF">AW736_10650</name>
</gene>
<evidence type="ECO:0000256" key="3">
    <source>
        <dbReference type="ARBA" id="ARBA00022989"/>
    </source>
</evidence>
<dbReference type="GO" id="GO:0035435">
    <property type="term" value="P:phosphate ion transmembrane transport"/>
    <property type="evidence" value="ECO:0007669"/>
    <property type="project" value="TreeGrafter"/>
</dbReference>
<proteinExistence type="predicted"/>
<dbReference type="EMBL" id="LRRQ01000076">
    <property type="protein sequence ID" value="OAM89780.1"/>
    <property type="molecule type" value="Genomic_DNA"/>
</dbReference>
<dbReference type="GO" id="GO:0012505">
    <property type="term" value="C:endomembrane system"/>
    <property type="evidence" value="ECO:0007669"/>
    <property type="project" value="UniProtKB-SubCell"/>
</dbReference>
<feature type="transmembrane region" description="Helical" evidence="5">
    <location>
        <begin position="229"/>
        <end position="248"/>
    </location>
</feature>
<evidence type="ECO:0000256" key="1">
    <source>
        <dbReference type="ARBA" id="ARBA00004127"/>
    </source>
</evidence>
<dbReference type="PANTHER" id="PTHR43826">
    <property type="entry name" value="GLUCOSE-6-PHOSPHATE EXCHANGER SLC37A4"/>
    <property type="match status" value="1"/>
</dbReference>
<keyword evidence="4 5" id="KW-0472">Membrane</keyword>
<dbReference type="PIRSF" id="PIRSF002808">
    <property type="entry name" value="Hexose_phosphate_transp"/>
    <property type="match status" value="1"/>
</dbReference>
<feature type="transmembrane region" description="Helical" evidence="5">
    <location>
        <begin position="322"/>
        <end position="339"/>
    </location>
</feature>
<feature type="transmembrane region" description="Helical" evidence="5">
    <location>
        <begin position="292"/>
        <end position="315"/>
    </location>
</feature>
<dbReference type="Pfam" id="PF07690">
    <property type="entry name" value="MFS_1"/>
    <property type="match status" value="1"/>
</dbReference>
<dbReference type="InterPro" id="IPR020846">
    <property type="entry name" value="MFS_dom"/>
</dbReference>
<comment type="subcellular location">
    <subcellularLocation>
        <location evidence="1">Endomembrane system</location>
        <topology evidence="1">Multi-pass membrane protein</topology>
    </subcellularLocation>
</comment>
<dbReference type="PROSITE" id="PS50850">
    <property type="entry name" value="MFS"/>
    <property type="match status" value="1"/>
</dbReference>
<feature type="transmembrane region" description="Helical" evidence="5">
    <location>
        <begin position="82"/>
        <end position="113"/>
    </location>
</feature>
<dbReference type="GO" id="GO:0061513">
    <property type="term" value="F:glucose 6-phosphate:phosphate antiporter activity"/>
    <property type="evidence" value="ECO:0007669"/>
    <property type="project" value="TreeGrafter"/>
</dbReference>
<accession>A0A178IIR5</accession>
<feature type="transmembrane region" description="Helical" evidence="5">
    <location>
        <begin position="51"/>
        <end position="70"/>
    </location>
</feature>
<comment type="caution">
    <text evidence="7">The sequence shown here is derived from an EMBL/GenBank/DDBJ whole genome shotgun (WGS) entry which is preliminary data.</text>
</comment>
<reference evidence="7 8" key="1">
    <citation type="submission" date="2016-01" db="EMBL/GenBank/DDBJ databases">
        <title>High potential of lignocellulose degradation of a new Verrucomicrobia species.</title>
        <authorList>
            <person name="Wang Y."/>
            <person name="Shi Y."/>
            <person name="Qiu Z."/>
            <person name="Liu S."/>
            <person name="Yang H."/>
        </authorList>
    </citation>
    <scope>NUCLEOTIDE SEQUENCE [LARGE SCALE GENOMIC DNA]</scope>
    <source>
        <strain evidence="7 8">TSB47</strain>
    </source>
</reference>
<keyword evidence="3 5" id="KW-1133">Transmembrane helix</keyword>
<evidence type="ECO:0000256" key="5">
    <source>
        <dbReference type="SAM" id="Phobius"/>
    </source>
</evidence>
<dbReference type="AlphaFoldDB" id="A0A178IIR5"/>
<feature type="transmembrane region" description="Helical" evidence="5">
    <location>
        <begin position="260"/>
        <end position="286"/>
    </location>
</feature>
<dbReference type="InterPro" id="IPR011701">
    <property type="entry name" value="MFS"/>
</dbReference>
<name>A0A178IIR5_9BACT</name>
<dbReference type="InterPro" id="IPR036259">
    <property type="entry name" value="MFS_trans_sf"/>
</dbReference>
<feature type="domain" description="Major facilitator superfamily (MFS) profile" evidence="6">
    <location>
        <begin position="17"/>
        <end position="413"/>
    </location>
</feature>
<evidence type="ECO:0000256" key="2">
    <source>
        <dbReference type="ARBA" id="ARBA00022692"/>
    </source>
</evidence>
<evidence type="ECO:0000256" key="4">
    <source>
        <dbReference type="ARBA" id="ARBA00023136"/>
    </source>
</evidence>
<evidence type="ECO:0000313" key="8">
    <source>
        <dbReference type="Proteomes" id="UP000078486"/>
    </source>
</evidence>
<feature type="transmembrane region" description="Helical" evidence="5">
    <location>
        <begin position="389"/>
        <end position="409"/>
    </location>
</feature>